<protein>
    <recommendedName>
        <fullName evidence="3">EMI domain-containing protein</fullName>
    </recommendedName>
</protein>
<evidence type="ECO:0000313" key="4">
    <source>
        <dbReference type="EMBL" id="CAG5116104.1"/>
    </source>
</evidence>
<dbReference type="AlphaFoldDB" id="A0A8S3YHQ2"/>
<evidence type="ECO:0000259" key="3">
    <source>
        <dbReference type="PROSITE" id="PS51041"/>
    </source>
</evidence>
<reference evidence="4" key="1">
    <citation type="submission" date="2021-04" db="EMBL/GenBank/DDBJ databases">
        <authorList>
            <consortium name="Molecular Ecology Group"/>
        </authorList>
    </citation>
    <scope>NUCLEOTIDE SEQUENCE</scope>
</reference>
<feature type="non-terminal residue" evidence="4">
    <location>
        <position position="1"/>
    </location>
</feature>
<organism evidence="4 5">
    <name type="scientific">Candidula unifasciata</name>
    <dbReference type="NCBI Taxonomy" id="100452"/>
    <lineage>
        <taxon>Eukaryota</taxon>
        <taxon>Metazoa</taxon>
        <taxon>Spiralia</taxon>
        <taxon>Lophotrochozoa</taxon>
        <taxon>Mollusca</taxon>
        <taxon>Gastropoda</taxon>
        <taxon>Heterobranchia</taxon>
        <taxon>Euthyneura</taxon>
        <taxon>Panpulmonata</taxon>
        <taxon>Eupulmonata</taxon>
        <taxon>Stylommatophora</taxon>
        <taxon>Helicina</taxon>
        <taxon>Helicoidea</taxon>
        <taxon>Geomitridae</taxon>
        <taxon>Candidula</taxon>
    </lineage>
</organism>
<accession>A0A8S3YHQ2</accession>
<comment type="caution">
    <text evidence="4">The sequence shown here is derived from an EMBL/GenBank/DDBJ whole genome shotgun (WGS) entry which is preliminary data.</text>
</comment>
<keyword evidence="2" id="KW-1015">Disulfide bond</keyword>
<name>A0A8S3YHQ2_9EUPU</name>
<dbReference type="OrthoDB" id="6117764at2759"/>
<dbReference type="PROSITE" id="PS51041">
    <property type="entry name" value="EMI"/>
    <property type="match status" value="1"/>
</dbReference>
<dbReference type="InterPro" id="IPR011489">
    <property type="entry name" value="EMI_domain"/>
</dbReference>
<feature type="domain" description="EMI" evidence="3">
    <location>
        <begin position="1"/>
        <end position="52"/>
    </location>
</feature>
<evidence type="ECO:0000313" key="5">
    <source>
        <dbReference type="Proteomes" id="UP000678393"/>
    </source>
</evidence>
<evidence type="ECO:0000256" key="1">
    <source>
        <dbReference type="ARBA" id="ARBA00022729"/>
    </source>
</evidence>
<proteinExistence type="predicted"/>
<dbReference type="EMBL" id="CAJHNH020000212">
    <property type="protein sequence ID" value="CAG5116104.1"/>
    <property type="molecule type" value="Genomic_DNA"/>
</dbReference>
<feature type="non-terminal residue" evidence="4">
    <location>
        <position position="52"/>
    </location>
</feature>
<keyword evidence="5" id="KW-1185">Reference proteome</keyword>
<evidence type="ECO:0000256" key="2">
    <source>
        <dbReference type="ARBA" id="ARBA00023157"/>
    </source>
</evidence>
<gene>
    <name evidence="4" type="ORF">CUNI_LOCUS1662</name>
</gene>
<dbReference type="Proteomes" id="UP000678393">
    <property type="component" value="Unassembled WGS sequence"/>
</dbReference>
<keyword evidence="1" id="KW-0732">Signal</keyword>
<sequence>RWCPKIEHRRVSCLQASPPATDGSPVVYHRTYKWKKHVVWQCCPGYHGDHCQ</sequence>